<sequence length="60" mass="6819">MIFYRNGSSIVSINWKTTVYATTQWDFFSAGTAKKDDYPENILVRKGERSALAIGNKKQT</sequence>
<organism evidence="1 2">
    <name type="scientific">Chryseobacterium cucumeris</name>
    <dbReference type="NCBI Taxonomy" id="1813611"/>
    <lineage>
        <taxon>Bacteria</taxon>
        <taxon>Pseudomonadati</taxon>
        <taxon>Bacteroidota</taxon>
        <taxon>Flavobacteriia</taxon>
        <taxon>Flavobacteriales</taxon>
        <taxon>Weeksellaceae</taxon>
        <taxon>Chryseobacterium group</taxon>
        <taxon>Chryseobacterium</taxon>
    </lineage>
</organism>
<dbReference type="Proteomes" id="UP000281899">
    <property type="component" value="Unassembled WGS sequence"/>
</dbReference>
<reference evidence="1 2" key="1">
    <citation type="submission" date="2018-11" db="EMBL/GenBank/DDBJ databases">
        <title>Proposal to divide the Flavobacteriaceae and reorganize its genera based on Amino Acid Identity values calculated from whole genome sequences.</title>
        <authorList>
            <person name="Nicholson A.C."/>
            <person name="Gulvik C.A."/>
            <person name="Whitney A.M."/>
            <person name="Humrighouse B.W."/>
            <person name="Bell M."/>
            <person name="Holmes B."/>
            <person name="Steigerwalt A."/>
            <person name="Villarma A."/>
            <person name="Sheth M."/>
            <person name="Batra D."/>
            <person name="Pryor J."/>
            <person name="Bernardet J.-F."/>
            <person name="Hugo C."/>
            <person name="Kampfer P."/>
            <person name="Newman J."/>
            <person name="Mcquiston J.R."/>
        </authorList>
    </citation>
    <scope>NUCLEOTIDE SEQUENCE [LARGE SCALE GENOMIC DNA]</scope>
    <source>
        <strain evidence="1 2">G0235</strain>
    </source>
</reference>
<dbReference type="EMBL" id="RJTW01000005">
    <property type="protein sequence ID" value="ROH92537.1"/>
    <property type="molecule type" value="Genomic_DNA"/>
</dbReference>
<protein>
    <submittedName>
        <fullName evidence="1">Uncharacterized protein</fullName>
    </submittedName>
</protein>
<proteinExistence type="predicted"/>
<comment type="caution">
    <text evidence="1">The sequence shown here is derived from an EMBL/GenBank/DDBJ whole genome shotgun (WGS) entry which is preliminary data.</text>
</comment>
<evidence type="ECO:0000313" key="1">
    <source>
        <dbReference type="EMBL" id="ROH92537.1"/>
    </source>
</evidence>
<gene>
    <name evidence="1" type="ORF">EGI15_09905</name>
</gene>
<accession>A0ABX9X8H2</accession>
<name>A0ABX9X8H2_9FLAO</name>
<evidence type="ECO:0000313" key="2">
    <source>
        <dbReference type="Proteomes" id="UP000281899"/>
    </source>
</evidence>
<keyword evidence="2" id="KW-1185">Reference proteome</keyword>